<evidence type="ECO:0000256" key="3">
    <source>
        <dbReference type="ARBA" id="ARBA00022692"/>
    </source>
</evidence>
<comment type="subcellular location">
    <subcellularLocation>
        <location evidence="1">Cell membrane</location>
        <topology evidence="1">Multi-pass membrane protein</topology>
    </subcellularLocation>
</comment>
<dbReference type="RefSeq" id="WP_127788882.1">
    <property type="nucleotide sequence ID" value="NZ_SACL01000006.1"/>
</dbReference>
<dbReference type="Gene3D" id="1.20.1250.20">
    <property type="entry name" value="MFS general substrate transporter like domains"/>
    <property type="match status" value="1"/>
</dbReference>
<dbReference type="Proteomes" id="UP000282957">
    <property type="component" value="Unassembled WGS sequence"/>
</dbReference>
<dbReference type="GO" id="GO:0022857">
    <property type="term" value="F:transmembrane transporter activity"/>
    <property type="evidence" value="ECO:0007669"/>
    <property type="project" value="InterPro"/>
</dbReference>
<protein>
    <submittedName>
        <fullName evidence="8">MFS transporter</fullName>
    </submittedName>
</protein>
<feature type="domain" description="Major facilitator superfamily (MFS) profile" evidence="7">
    <location>
        <begin position="7"/>
        <end position="392"/>
    </location>
</feature>
<feature type="transmembrane region" description="Helical" evidence="6">
    <location>
        <begin position="249"/>
        <end position="267"/>
    </location>
</feature>
<evidence type="ECO:0000313" key="8">
    <source>
        <dbReference type="EMBL" id="RVT95397.1"/>
    </source>
</evidence>
<dbReference type="OrthoDB" id="272777at2"/>
<dbReference type="PANTHER" id="PTHR43124:SF3">
    <property type="entry name" value="CHLORAMPHENICOL EFFLUX PUMP RV0191"/>
    <property type="match status" value="1"/>
</dbReference>
<feature type="transmembrane region" description="Helical" evidence="6">
    <location>
        <begin position="97"/>
        <end position="118"/>
    </location>
</feature>
<feature type="transmembrane region" description="Helical" evidence="6">
    <location>
        <begin position="201"/>
        <end position="229"/>
    </location>
</feature>
<dbReference type="Pfam" id="PF07690">
    <property type="entry name" value="MFS_1"/>
    <property type="match status" value="1"/>
</dbReference>
<keyword evidence="5 6" id="KW-0472">Membrane</keyword>
<feature type="transmembrane region" description="Helical" evidence="6">
    <location>
        <begin position="72"/>
        <end position="91"/>
    </location>
</feature>
<dbReference type="PANTHER" id="PTHR43124">
    <property type="entry name" value="PURINE EFFLUX PUMP PBUE"/>
    <property type="match status" value="1"/>
</dbReference>
<keyword evidence="4 6" id="KW-1133">Transmembrane helix</keyword>
<dbReference type="GO" id="GO:0005886">
    <property type="term" value="C:plasma membrane"/>
    <property type="evidence" value="ECO:0007669"/>
    <property type="project" value="UniProtKB-SubCell"/>
</dbReference>
<dbReference type="InterPro" id="IPR036259">
    <property type="entry name" value="MFS_trans_sf"/>
</dbReference>
<evidence type="ECO:0000256" key="1">
    <source>
        <dbReference type="ARBA" id="ARBA00004651"/>
    </source>
</evidence>
<evidence type="ECO:0000259" key="7">
    <source>
        <dbReference type="PROSITE" id="PS50850"/>
    </source>
</evidence>
<feature type="transmembrane region" description="Helical" evidence="6">
    <location>
        <begin position="160"/>
        <end position="181"/>
    </location>
</feature>
<reference evidence="8 9" key="1">
    <citation type="submission" date="2019-01" db="EMBL/GenBank/DDBJ databases">
        <authorList>
            <person name="Chen W.-M."/>
        </authorList>
    </citation>
    <scope>NUCLEOTIDE SEQUENCE [LARGE SCALE GENOMIC DNA]</scope>
    <source>
        <strain evidence="8 9">CCP-6</strain>
    </source>
</reference>
<feature type="transmembrane region" description="Helical" evidence="6">
    <location>
        <begin position="279"/>
        <end position="299"/>
    </location>
</feature>
<feature type="transmembrane region" description="Helical" evidence="6">
    <location>
        <begin position="42"/>
        <end position="65"/>
    </location>
</feature>
<dbReference type="InterPro" id="IPR020846">
    <property type="entry name" value="MFS_dom"/>
</dbReference>
<dbReference type="InterPro" id="IPR011701">
    <property type="entry name" value="MFS"/>
</dbReference>
<dbReference type="PROSITE" id="PS50850">
    <property type="entry name" value="MFS"/>
    <property type="match status" value="1"/>
</dbReference>
<dbReference type="AlphaFoldDB" id="A0A437MCN1"/>
<keyword evidence="3 6" id="KW-0812">Transmembrane</keyword>
<evidence type="ECO:0000256" key="5">
    <source>
        <dbReference type="ARBA" id="ARBA00023136"/>
    </source>
</evidence>
<evidence type="ECO:0000256" key="4">
    <source>
        <dbReference type="ARBA" id="ARBA00022989"/>
    </source>
</evidence>
<gene>
    <name evidence="8" type="ORF">EOD42_17600</name>
</gene>
<keyword evidence="2" id="KW-1003">Cell membrane</keyword>
<feature type="transmembrane region" description="Helical" evidence="6">
    <location>
        <begin position="361"/>
        <end position="386"/>
    </location>
</feature>
<feature type="transmembrane region" description="Helical" evidence="6">
    <location>
        <begin position="337"/>
        <end position="355"/>
    </location>
</feature>
<keyword evidence="9" id="KW-1185">Reference proteome</keyword>
<evidence type="ECO:0000256" key="6">
    <source>
        <dbReference type="SAM" id="Phobius"/>
    </source>
</evidence>
<accession>A0A437MCN1</accession>
<dbReference type="SUPFAM" id="SSF103473">
    <property type="entry name" value="MFS general substrate transporter"/>
    <property type="match status" value="1"/>
</dbReference>
<evidence type="ECO:0000256" key="2">
    <source>
        <dbReference type="ARBA" id="ARBA00022475"/>
    </source>
</evidence>
<dbReference type="EMBL" id="SACL01000006">
    <property type="protein sequence ID" value="RVT95397.1"/>
    <property type="molecule type" value="Genomic_DNA"/>
</dbReference>
<dbReference type="InterPro" id="IPR050189">
    <property type="entry name" value="MFS_Efflux_Transporters"/>
</dbReference>
<evidence type="ECO:0000313" key="9">
    <source>
        <dbReference type="Proteomes" id="UP000282957"/>
    </source>
</evidence>
<proteinExistence type="predicted"/>
<feature type="transmembrane region" description="Helical" evidence="6">
    <location>
        <begin position="305"/>
        <end position="325"/>
    </location>
</feature>
<sequence length="392" mass="40408">MLPVWAQLVALTLGHVFSNAVRTIPAIAADVMSLDLGIGTDGLAAITGGYSLAFTLAMVPVGVALDRHGSRMVMLWLLGICAAGLLLAFTARNGAMMLLAQAVLGVGCSGMMMAPITFAARNVPPVSFGMWSGVVQATGNSGMLISASPIAWLVEQAGWRAGYASTGLILAVAILAVALLVREDRPAASGRSLMQDARTVLGFAAAPRLLPLMSLASVSLGAMLCLRGLWGGPWLMEVKGLTRLETGNMLLAAATAMVIGPFIAGMVDRALGRPRLELVVAHIVAIGSLLGLLALSGTASPCWDAVMLVGFGLALTYHILLFALVRARVTPDVAGRALSAMNLYFFGGTAAMQALSGLAAAWGGIAGALWCIVVLLALGTAVFAWGEARQRS</sequence>
<organism evidence="8 9">
    <name type="scientific">Rhodovarius crocodyli</name>
    <dbReference type="NCBI Taxonomy" id="1979269"/>
    <lineage>
        <taxon>Bacteria</taxon>
        <taxon>Pseudomonadati</taxon>
        <taxon>Pseudomonadota</taxon>
        <taxon>Alphaproteobacteria</taxon>
        <taxon>Acetobacterales</taxon>
        <taxon>Roseomonadaceae</taxon>
        <taxon>Rhodovarius</taxon>
    </lineage>
</organism>
<name>A0A437MCN1_9PROT</name>
<comment type="caution">
    <text evidence="8">The sequence shown here is derived from an EMBL/GenBank/DDBJ whole genome shotgun (WGS) entry which is preliminary data.</text>
</comment>